<feature type="transmembrane region" description="Helical" evidence="1">
    <location>
        <begin position="211"/>
        <end position="228"/>
    </location>
</feature>
<dbReference type="AlphaFoldDB" id="A0A4U7N7P7"/>
<evidence type="ECO:0000259" key="2">
    <source>
        <dbReference type="Pfam" id="PF00892"/>
    </source>
</evidence>
<feature type="transmembrane region" description="Helical" evidence="1">
    <location>
        <begin position="126"/>
        <end position="145"/>
    </location>
</feature>
<sequence>MAKVDQAVLTGTGLVVVYTLMISSADAITKFIANGYAAPQLFALSGVIVATLSWGTARFGNTPQSLRTSCPRAMALRAMLTVIGSIAFFYAFRWLPFAEVFVFIGMMPIFAAIFSAPVLKEHARPMAWAALVAGFIGVLCLFPSGLMSVSIGHLVAVFACLCGTMSMVLARYIGKFETNALAQVFYPNMALGVTMAMALPFVYVAMPVTDLLWVVCYGIFLFAARWLLVVSLRLMAAYAVTPLMNLQFVWMVVIGAVIFGEIPAANVYLGVAIVIGSGIFLIYEQLQPKPAPYPWANWLKARQLDVMQKIKIAR</sequence>
<feature type="transmembrane region" description="Helical" evidence="1">
    <location>
        <begin position="100"/>
        <end position="119"/>
    </location>
</feature>
<protein>
    <submittedName>
        <fullName evidence="3">DMT family transporter</fullName>
    </submittedName>
</protein>
<feature type="transmembrane region" description="Helical" evidence="1">
    <location>
        <begin position="265"/>
        <end position="283"/>
    </location>
</feature>
<dbReference type="GO" id="GO:0016020">
    <property type="term" value="C:membrane"/>
    <property type="evidence" value="ECO:0007669"/>
    <property type="project" value="InterPro"/>
</dbReference>
<comment type="caution">
    <text evidence="3">The sequence shown here is derived from an EMBL/GenBank/DDBJ whole genome shotgun (WGS) entry which is preliminary data.</text>
</comment>
<gene>
    <name evidence="3" type="ORF">FAP39_10015</name>
</gene>
<keyword evidence="1" id="KW-1133">Transmembrane helix</keyword>
<evidence type="ECO:0000313" key="3">
    <source>
        <dbReference type="EMBL" id="TKZ20614.1"/>
    </source>
</evidence>
<dbReference type="InterPro" id="IPR000620">
    <property type="entry name" value="EamA_dom"/>
</dbReference>
<dbReference type="SUPFAM" id="SSF103481">
    <property type="entry name" value="Multidrug resistance efflux transporter EmrE"/>
    <property type="match status" value="2"/>
</dbReference>
<evidence type="ECO:0000313" key="4">
    <source>
        <dbReference type="Proteomes" id="UP000306575"/>
    </source>
</evidence>
<dbReference type="Proteomes" id="UP000306575">
    <property type="component" value="Unassembled WGS sequence"/>
</dbReference>
<reference evidence="3 4" key="1">
    <citation type="submission" date="2019-04" db="EMBL/GenBank/DDBJ databases">
        <title>Genome sequence of Pelagicola litoralis CL-ES2.</title>
        <authorList>
            <person name="Cao J."/>
        </authorList>
    </citation>
    <scope>NUCLEOTIDE SEQUENCE [LARGE SCALE GENOMIC DNA]</scope>
    <source>
        <strain evidence="3 4">CL-ES2</strain>
    </source>
</reference>
<dbReference type="PANTHER" id="PTHR22911:SF135">
    <property type="entry name" value="BLR4310 PROTEIN"/>
    <property type="match status" value="1"/>
</dbReference>
<organism evidence="3 4">
    <name type="scientific">Shimia litoralis</name>
    <dbReference type="NCBI Taxonomy" id="420403"/>
    <lineage>
        <taxon>Bacteria</taxon>
        <taxon>Pseudomonadati</taxon>
        <taxon>Pseudomonadota</taxon>
        <taxon>Alphaproteobacteria</taxon>
        <taxon>Rhodobacterales</taxon>
        <taxon>Roseobacteraceae</taxon>
    </lineage>
</organism>
<accession>A0A4U7N7P7</accession>
<keyword evidence="1" id="KW-0472">Membrane</keyword>
<dbReference type="InterPro" id="IPR037185">
    <property type="entry name" value="EmrE-like"/>
</dbReference>
<feature type="transmembrane region" description="Helical" evidence="1">
    <location>
        <begin position="151"/>
        <end position="173"/>
    </location>
</feature>
<dbReference type="RefSeq" id="WP_138016263.1">
    <property type="nucleotide sequence ID" value="NZ_SULI01000010.1"/>
</dbReference>
<name>A0A4U7N7P7_9RHOB</name>
<dbReference type="PANTHER" id="PTHR22911">
    <property type="entry name" value="ACYL-MALONYL CONDENSING ENZYME-RELATED"/>
    <property type="match status" value="1"/>
</dbReference>
<keyword evidence="4" id="KW-1185">Reference proteome</keyword>
<feature type="transmembrane region" description="Helical" evidence="1">
    <location>
        <begin position="75"/>
        <end position="94"/>
    </location>
</feature>
<feature type="transmembrane region" description="Helical" evidence="1">
    <location>
        <begin position="185"/>
        <end position="205"/>
    </location>
</feature>
<feature type="transmembrane region" description="Helical" evidence="1">
    <location>
        <begin position="37"/>
        <end position="55"/>
    </location>
</feature>
<feature type="transmembrane region" description="Helical" evidence="1">
    <location>
        <begin position="235"/>
        <end position="259"/>
    </location>
</feature>
<proteinExistence type="predicted"/>
<dbReference type="OrthoDB" id="7818056at2"/>
<feature type="domain" description="EamA" evidence="2">
    <location>
        <begin position="12"/>
        <end position="141"/>
    </location>
</feature>
<dbReference type="EMBL" id="SULI01000010">
    <property type="protein sequence ID" value="TKZ20614.1"/>
    <property type="molecule type" value="Genomic_DNA"/>
</dbReference>
<evidence type="ECO:0000256" key="1">
    <source>
        <dbReference type="SAM" id="Phobius"/>
    </source>
</evidence>
<keyword evidence="1" id="KW-0812">Transmembrane</keyword>
<dbReference type="Pfam" id="PF00892">
    <property type="entry name" value="EamA"/>
    <property type="match status" value="1"/>
</dbReference>